<gene>
    <name evidence="4" type="primary">C4H6orf15</name>
</gene>
<sequence>MLELSKMQGCTVRSWVPLGLFLVCLHLPGLFARSIGAAEEKSPQDLGPNLPQFEQPSLSSLSNAEHPQLNPVSESEGAPLNHNISPSAGYQPTEYLESQGWPLSEGLPPTDSWSYEDPWWMISAADEDYAGEALPEELSFLSGAVAHPLGGDPLPAGPSTHSPGDLSKSSLHPEARQPPRPSVLGGHGRILAHRPFWSLINKIRQSLLSGRPWGTLNPARPWGAGGLGTGWGTRPMPNLLEAGGIKNQYPSTSWGGLNRFPGTSWGNINQLPGGIWGNINRLPGGIWENINRLPGGIWGNINRLPGGIWGNINRLPGGIWGNINRLPGGIWGNINRLPGTSWGNIHVQPGGNHKFPAGVLQPPSSSWDTPVGLSNPENPGTQ</sequence>
<dbReference type="PANTHER" id="PTHR15817">
    <property type="entry name" value="STG PROTEIN"/>
    <property type="match status" value="1"/>
</dbReference>
<dbReference type="InterPro" id="IPR026135">
    <property type="entry name" value="C6orf15"/>
</dbReference>
<feature type="chain" id="PRO_5045200712" evidence="2">
    <location>
        <begin position="33"/>
        <end position="382"/>
    </location>
</feature>
<dbReference type="Proteomes" id="UP001652624">
    <property type="component" value="Chromosome 4"/>
</dbReference>
<name>A0ABM3XD98_ERIEU</name>
<feature type="signal peptide" evidence="2">
    <location>
        <begin position="1"/>
        <end position="32"/>
    </location>
</feature>
<reference evidence="4" key="1">
    <citation type="submission" date="2025-08" db="UniProtKB">
        <authorList>
            <consortium name="RefSeq"/>
        </authorList>
    </citation>
    <scope>IDENTIFICATION</scope>
</reference>
<feature type="region of interest" description="Disordered" evidence="1">
    <location>
        <begin position="149"/>
        <end position="187"/>
    </location>
</feature>
<dbReference type="GeneID" id="107523013"/>
<feature type="region of interest" description="Disordered" evidence="1">
    <location>
        <begin position="353"/>
        <end position="382"/>
    </location>
</feature>
<keyword evidence="3" id="KW-1185">Reference proteome</keyword>
<dbReference type="Pfam" id="PF15809">
    <property type="entry name" value="STG"/>
    <property type="match status" value="2"/>
</dbReference>
<accession>A0ABM3XD98</accession>
<evidence type="ECO:0000313" key="4">
    <source>
        <dbReference type="RefSeq" id="XP_060046789.1"/>
    </source>
</evidence>
<feature type="compositionally biased region" description="Polar residues" evidence="1">
    <location>
        <begin position="159"/>
        <end position="170"/>
    </location>
</feature>
<dbReference type="PANTHER" id="PTHR15817:SF2">
    <property type="entry name" value="SIMILAR TO RIKEN CDNA 2300002M23"/>
    <property type="match status" value="1"/>
</dbReference>
<protein>
    <submittedName>
        <fullName evidence="4">Uncharacterized protein C6orf15 homolog</fullName>
    </submittedName>
</protein>
<organism evidence="3 4">
    <name type="scientific">Erinaceus europaeus</name>
    <name type="common">Western European hedgehog</name>
    <dbReference type="NCBI Taxonomy" id="9365"/>
    <lineage>
        <taxon>Eukaryota</taxon>
        <taxon>Metazoa</taxon>
        <taxon>Chordata</taxon>
        <taxon>Craniata</taxon>
        <taxon>Vertebrata</taxon>
        <taxon>Euteleostomi</taxon>
        <taxon>Mammalia</taxon>
        <taxon>Eutheria</taxon>
        <taxon>Laurasiatheria</taxon>
        <taxon>Eulipotyphla</taxon>
        <taxon>Erinaceidae</taxon>
        <taxon>Erinaceinae</taxon>
        <taxon>Erinaceus</taxon>
    </lineage>
</organism>
<dbReference type="RefSeq" id="XP_060046789.1">
    <property type="nucleotide sequence ID" value="XM_060190806.1"/>
</dbReference>
<evidence type="ECO:0000313" key="3">
    <source>
        <dbReference type="Proteomes" id="UP001652624"/>
    </source>
</evidence>
<keyword evidence="2" id="KW-0732">Signal</keyword>
<feature type="region of interest" description="Disordered" evidence="1">
    <location>
        <begin position="41"/>
        <end position="91"/>
    </location>
</feature>
<evidence type="ECO:0000256" key="2">
    <source>
        <dbReference type="SAM" id="SignalP"/>
    </source>
</evidence>
<evidence type="ECO:0000256" key="1">
    <source>
        <dbReference type="SAM" id="MobiDB-lite"/>
    </source>
</evidence>
<feature type="compositionally biased region" description="Polar residues" evidence="1">
    <location>
        <begin position="52"/>
        <end position="73"/>
    </location>
</feature>
<proteinExistence type="predicted"/>